<dbReference type="Pfam" id="PF07587">
    <property type="entry name" value="PSD1"/>
    <property type="match status" value="1"/>
</dbReference>
<dbReference type="Proteomes" id="UP000280296">
    <property type="component" value="Unassembled WGS sequence"/>
</dbReference>
<feature type="domain" description="Cytochrome C Planctomycete-type" evidence="4">
    <location>
        <begin position="46"/>
        <end position="106"/>
    </location>
</feature>
<dbReference type="OrthoDB" id="127107at2"/>
<dbReference type="PANTHER" id="PTHR35889">
    <property type="entry name" value="CYCLOINULO-OLIGOSACCHARIDE FRUCTANOTRANSFERASE-RELATED"/>
    <property type="match status" value="1"/>
</dbReference>
<dbReference type="Pfam" id="PF07635">
    <property type="entry name" value="PSCyt1"/>
    <property type="match status" value="1"/>
</dbReference>
<gene>
    <name evidence="5" type="ORF">TsocGM_17130</name>
</gene>
<evidence type="ECO:0000259" key="2">
    <source>
        <dbReference type="Pfam" id="PF07583"/>
    </source>
</evidence>
<dbReference type="EMBL" id="RYZH01000034">
    <property type="protein sequence ID" value="RUL86146.1"/>
    <property type="molecule type" value="Genomic_DNA"/>
</dbReference>
<feature type="chain" id="PRO_5019586854" evidence="1">
    <location>
        <begin position="28"/>
        <end position="786"/>
    </location>
</feature>
<dbReference type="InterPro" id="IPR022655">
    <property type="entry name" value="DUF1553"/>
</dbReference>
<evidence type="ECO:0000256" key="1">
    <source>
        <dbReference type="SAM" id="SignalP"/>
    </source>
</evidence>
<keyword evidence="6" id="KW-1185">Reference proteome</keyword>
<accession>A0A432MH81</accession>
<dbReference type="SUPFAM" id="SSF46626">
    <property type="entry name" value="Cytochrome c"/>
    <property type="match status" value="1"/>
</dbReference>
<dbReference type="InterPro" id="IPR011444">
    <property type="entry name" value="DUF1549"/>
</dbReference>
<reference evidence="5 6" key="1">
    <citation type="submission" date="2018-12" db="EMBL/GenBank/DDBJ databases">
        <authorList>
            <person name="Toschakov S.V."/>
        </authorList>
    </citation>
    <scope>NUCLEOTIDE SEQUENCE [LARGE SCALE GENOMIC DNA]</scope>
    <source>
        <strain evidence="5 6">GM2012</strain>
    </source>
</reference>
<reference evidence="5 6" key="2">
    <citation type="submission" date="2019-01" db="EMBL/GenBank/DDBJ databases">
        <title>Tautonia sociabilis, a novel thermotolerant planctomycete of Isosphaeraceae family, isolated from a 4000 m deep subterranean habitat.</title>
        <authorList>
            <person name="Kovaleva O.L."/>
            <person name="Elcheninov A.G."/>
            <person name="Van Heerden E."/>
            <person name="Toshchakov S.V."/>
            <person name="Novikov A."/>
            <person name="Bonch-Osmolovskaya E.A."/>
            <person name="Kublanov I.V."/>
        </authorList>
    </citation>
    <scope>NUCLEOTIDE SEQUENCE [LARGE SCALE GENOMIC DNA]</scope>
    <source>
        <strain evidence="5 6">GM2012</strain>
    </source>
</reference>
<evidence type="ECO:0000313" key="5">
    <source>
        <dbReference type="EMBL" id="RUL86146.1"/>
    </source>
</evidence>
<feature type="domain" description="DUF1549" evidence="2">
    <location>
        <begin position="156"/>
        <end position="361"/>
    </location>
</feature>
<sequence length="786" mass="88207">MLRLLPAALASWVALLGWSGSSPGAIADDDRVSFEREIRPILSDACVFCHGPDANHREAGLRLDRREEAVADRGGYAAIVPGDPESSELMLRVCSEDELDRMPPPDSGKELSPEQVELLRRWIEQGAEFEEHWSFVPPTRPEVPEVGESSWPLGAVDRFLLAEMERHGLSPAAEVDRGTLIRRLALDLTGIPPTIEELEAFERDDRPGAEDRLIDRLLASPRYGERMAILWLDLVRYADTVGYHGDQEHHISPYRDYVIAAFNRNLPFDRFTVEQLAGDLLPEPTIDQLVASGYNRLLQTTHEGGAQDKEYLAKYAADRVRNLSGAWLGATMGCAECHDHKYDPYTQADFYRLAAFFADLKQRGAYPGPDVSPTPREPEIEVLDEVDRRELAEVEEAIAALGDRPGSEPEREALERKREEIASRARRTMVSVSVEPRITRILPRGNWMDESGPVVEPGVPGVLPELGVEGRRASRLDLARWLTRPDHPMTSRVFVNRLWDRFFGRGLSRSLDDTGVQGQAPSHPELLDWLAVEFVESGWDVKHLVRLMVSSRAYRQSSIPTPERLREDPDNEWFARQGRFRLPAELIRDQALAVSGLLVERLGGRSARPDQPEGYYAFLNFPKRTYVPDSDGSQYRRGVYMHWQRQFLHPMLRAFDAPTREECTAKRSQSNTPIGALTLLNDPCFVEAARAFAGRVLLEVEGTDADRIAWAWRSALSRSPTVREVEALVRLLERERSDSGADPSAASALLGTGLAPVPEGIDPAELAAWTAVTRAILNLHETITRL</sequence>
<feature type="signal peptide" evidence="1">
    <location>
        <begin position="1"/>
        <end position="27"/>
    </location>
</feature>
<dbReference type="Pfam" id="PF07583">
    <property type="entry name" value="PSCyt2"/>
    <property type="match status" value="1"/>
</dbReference>
<dbReference type="InterPro" id="IPR011429">
    <property type="entry name" value="Cyt_c_Planctomycete-type"/>
</dbReference>
<feature type="domain" description="DUF1553" evidence="3">
    <location>
        <begin position="475"/>
        <end position="731"/>
    </location>
</feature>
<dbReference type="PANTHER" id="PTHR35889:SF3">
    <property type="entry name" value="F-BOX DOMAIN-CONTAINING PROTEIN"/>
    <property type="match status" value="1"/>
</dbReference>
<dbReference type="GO" id="GO:0009055">
    <property type="term" value="F:electron transfer activity"/>
    <property type="evidence" value="ECO:0007669"/>
    <property type="project" value="InterPro"/>
</dbReference>
<dbReference type="InterPro" id="IPR036909">
    <property type="entry name" value="Cyt_c-like_dom_sf"/>
</dbReference>
<name>A0A432MH81_9BACT</name>
<organism evidence="5 6">
    <name type="scientific">Tautonia sociabilis</name>
    <dbReference type="NCBI Taxonomy" id="2080755"/>
    <lineage>
        <taxon>Bacteria</taxon>
        <taxon>Pseudomonadati</taxon>
        <taxon>Planctomycetota</taxon>
        <taxon>Planctomycetia</taxon>
        <taxon>Isosphaerales</taxon>
        <taxon>Isosphaeraceae</taxon>
        <taxon>Tautonia</taxon>
    </lineage>
</organism>
<evidence type="ECO:0000259" key="3">
    <source>
        <dbReference type="Pfam" id="PF07587"/>
    </source>
</evidence>
<proteinExistence type="predicted"/>
<dbReference type="GO" id="GO:0020037">
    <property type="term" value="F:heme binding"/>
    <property type="evidence" value="ECO:0007669"/>
    <property type="project" value="InterPro"/>
</dbReference>
<dbReference type="AlphaFoldDB" id="A0A432MH81"/>
<evidence type="ECO:0000259" key="4">
    <source>
        <dbReference type="Pfam" id="PF07635"/>
    </source>
</evidence>
<keyword evidence="1" id="KW-0732">Signal</keyword>
<evidence type="ECO:0000313" key="6">
    <source>
        <dbReference type="Proteomes" id="UP000280296"/>
    </source>
</evidence>
<comment type="caution">
    <text evidence="5">The sequence shown here is derived from an EMBL/GenBank/DDBJ whole genome shotgun (WGS) entry which is preliminary data.</text>
</comment>
<protein>
    <submittedName>
        <fullName evidence="5">DUF1553 domain-containing protein</fullName>
    </submittedName>
</protein>